<dbReference type="OrthoDB" id="60858at2759"/>
<dbReference type="HOGENOM" id="CLU_076143_2_0_1"/>
<dbReference type="EMBL" id="DS985259">
    <property type="protein sequence ID" value="EDV20563.1"/>
    <property type="molecule type" value="Genomic_DNA"/>
</dbReference>
<feature type="transmembrane region" description="Helical" evidence="1">
    <location>
        <begin position="137"/>
        <end position="160"/>
    </location>
</feature>
<protein>
    <recommendedName>
        <fullName evidence="4">EXPERA domain-containing protein</fullName>
    </recommendedName>
</protein>
<dbReference type="PANTHER" id="PTHR37919:SF2">
    <property type="entry name" value="EXPERA DOMAIN-CONTAINING PROTEIN"/>
    <property type="match status" value="1"/>
</dbReference>
<dbReference type="OMA" id="CLMTLYK"/>
<keyword evidence="3" id="KW-1185">Reference proteome</keyword>
<feature type="transmembrane region" description="Helical" evidence="1">
    <location>
        <begin position="94"/>
        <end position="117"/>
    </location>
</feature>
<accession>B3S9M6</accession>
<dbReference type="KEGG" id="tad:TRIADDRAFT_60962"/>
<dbReference type="STRING" id="10228.B3S9M6"/>
<organism evidence="2 3">
    <name type="scientific">Trichoplax adhaerens</name>
    <name type="common">Trichoplax reptans</name>
    <dbReference type="NCBI Taxonomy" id="10228"/>
    <lineage>
        <taxon>Eukaryota</taxon>
        <taxon>Metazoa</taxon>
        <taxon>Placozoa</taxon>
        <taxon>Uniplacotomia</taxon>
        <taxon>Trichoplacea</taxon>
        <taxon>Trichoplacidae</taxon>
        <taxon>Trichoplax</taxon>
    </lineage>
</organism>
<feature type="transmembrane region" description="Helical" evidence="1">
    <location>
        <begin position="12"/>
        <end position="30"/>
    </location>
</feature>
<dbReference type="PhylomeDB" id="B3S9M6"/>
<gene>
    <name evidence="2" type="ORF">TRIADDRAFT_60962</name>
</gene>
<dbReference type="eggNOG" id="KOG4826">
    <property type="taxonomic scope" value="Eukaryota"/>
</dbReference>
<keyword evidence="1" id="KW-0472">Membrane</keyword>
<dbReference type="Proteomes" id="UP000009022">
    <property type="component" value="Unassembled WGS sequence"/>
</dbReference>
<proteinExistence type="predicted"/>
<dbReference type="CTD" id="6758140"/>
<name>B3S9M6_TRIAD</name>
<dbReference type="GeneID" id="6758140"/>
<evidence type="ECO:0008006" key="4">
    <source>
        <dbReference type="Google" id="ProtNLM"/>
    </source>
</evidence>
<evidence type="ECO:0000313" key="2">
    <source>
        <dbReference type="EMBL" id="EDV20563.1"/>
    </source>
</evidence>
<dbReference type="PANTHER" id="PTHR37919">
    <property type="entry name" value="PROTEIN CBG05606"/>
    <property type="match status" value="1"/>
</dbReference>
<evidence type="ECO:0000313" key="3">
    <source>
        <dbReference type="Proteomes" id="UP000009022"/>
    </source>
</evidence>
<reference evidence="2 3" key="1">
    <citation type="journal article" date="2008" name="Nature">
        <title>The Trichoplax genome and the nature of placozoans.</title>
        <authorList>
            <person name="Srivastava M."/>
            <person name="Begovic E."/>
            <person name="Chapman J."/>
            <person name="Putnam N.H."/>
            <person name="Hellsten U."/>
            <person name="Kawashima T."/>
            <person name="Kuo A."/>
            <person name="Mitros T."/>
            <person name="Salamov A."/>
            <person name="Carpenter M.L."/>
            <person name="Signorovitch A.Y."/>
            <person name="Moreno M.A."/>
            <person name="Kamm K."/>
            <person name="Grimwood J."/>
            <person name="Schmutz J."/>
            <person name="Shapiro H."/>
            <person name="Grigoriev I.V."/>
            <person name="Buss L.W."/>
            <person name="Schierwater B."/>
            <person name="Dellaporta S.L."/>
            <person name="Rokhsar D.S."/>
        </authorList>
    </citation>
    <scope>NUCLEOTIDE SEQUENCE [LARGE SCALE GENOMIC DNA]</scope>
    <source>
        <strain evidence="2 3">Grell-BS-1999</strain>
    </source>
</reference>
<dbReference type="InParanoid" id="B3S9M6"/>
<dbReference type="AlphaFoldDB" id="B3S9M6"/>
<keyword evidence="1" id="KW-0812">Transmembrane</keyword>
<keyword evidence="1" id="KW-1133">Transmembrane helix</keyword>
<sequence>MGARDLPVWIKVWFFISSVICSWDASFVLLRPHSMPPDGKYSQYFSPYALYLGVDKKYGDLEDTFIIGQAWCNVAEVVMMLFVVLFGSSSRGKGWIFSLVVSTMTFWKTVVFLIQYTDICNGAHQLNAVDFETALKLFYIPNGIWIVMSLLVMASTWSYLSGALSGVKSKNE</sequence>
<evidence type="ECO:0000256" key="1">
    <source>
        <dbReference type="SAM" id="Phobius"/>
    </source>
</evidence>
<dbReference type="RefSeq" id="XP_002116989.1">
    <property type="nucleotide sequence ID" value="XM_002116953.1"/>
</dbReference>
<feature type="transmembrane region" description="Helical" evidence="1">
    <location>
        <begin position="65"/>
        <end position="87"/>
    </location>
</feature>